<name>A0A7W8K329_9DEIO</name>
<gene>
    <name evidence="2" type="ORF">HNQ08_005528</name>
</gene>
<proteinExistence type="predicted"/>
<dbReference type="RefSeq" id="WP_184138387.1">
    <property type="nucleotide sequence ID" value="NZ_JACHFL010000040.1"/>
</dbReference>
<sequence length="114" mass="12250">MNRIRLIRTLVALSGTELARPSGTTIGVPGSSYSSVTPRTLDTQLNSQDFLLISVHIPYEGDLQGTDLLLPFGQVKGTPALVPLTINTIAHQIPEFHPKPFSPPRHANERGGAA</sequence>
<protein>
    <submittedName>
        <fullName evidence="2">Uncharacterized protein</fullName>
    </submittedName>
</protein>
<dbReference type="EMBL" id="JACHFL010000040">
    <property type="protein sequence ID" value="MBB5366399.1"/>
    <property type="molecule type" value="Genomic_DNA"/>
</dbReference>
<evidence type="ECO:0000313" key="3">
    <source>
        <dbReference type="Proteomes" id="UP000552709"/>
    </source>
</evidence>
<evidence type="ECO:0000256" key="1">
    <source>
        <dbReference type="SAM" id="MobiDB-lite"/>
    </source>
</evidence>
<dbReference type="AlphaFoldDB" id="A0A7W8K329"/>
<dbReference type="Proteomes" id="UP000552709">
    <property type="component" value="Unassembled WGS sequence"/>
</dbReference>
<accession>A0A7W8K329</accession>
<comment type="caution">
    <text evidence="2">The sequence shown here is derived from an EMBL/GenBank/DDBJ whole genome shotgun (WGS) entry which is preliminary data.</text>
</comment>
<evidence type="ECO:0000313" key="2">
    <source>
        <dbReference type="EMBL" id="MBB5366399.1"/>
    </source>
</evidence>
<organism evidence="2 3">
    <name type="scientific">Deinococcus humi</name>
    <dbReference type="NCBI Taxonomy" id="662880"/>
    <lineage>
        <taxon>Bacteria</taxon>
        <taxon>Thermotogati</taxon>
        <taxon>Deinococcota</taxon>
        <taxon>Deinococci</taxon>
        <taxon>Deinococcales</taxon>
        <taxon>Deinococcaceae</taxon>
        <taxon>Deinococcus</taxon>
    </lineage>
</organism>
<feature type="region of interest" description="Disordered" evidence="1">
    <location>
        <begin position="95"/>
        <end position="114"/>
    </location>
</feature>
<reference evidence="2 3" key="1">
    <citation type="submission" date="2020-08" db="EMBL/GenBank/DDBJ databases">
        <title>Genomic Encyclopedia of Type Strains, Phase IV (KMG-IV): sequencing the most valuable type-strain genomes for metagenomic binning, comparative biology and taxonomic classification.</title>
        <authorList>
            <person name="Goeker M."/>
        </authorList>
    </citation>
    <scope>NUCLEOTIDE SEQUENCE [LARGE SCALE GENOMIC DNA]</scope>
    <source>
        <strain evidence="2 3">DSM 27939</strain>
    </source>
</reference>
<keyword evidence="3" id="KW-1185">Reference proteome</keyword>